<evidence type="ECO:0000313" key="1">
    <source>
        <dbReference type="EMBL" id="SEL73719.1"/>
    </source>
</evidence>
<organism evidence="1 2">
    <name type="scientific">Haloferax larsenii</name>
    <dbReference type="NCBI Taxonomy" id="302484"/>
    <lineage>
        <taxon>Archaea</taxon>
        <taxon>Methanobacteriati</taxon>
        <taxon>Methanobacteriota</taxon>
        <taxon>Stenosarchaea group</taxon>
        <taxon>Halobacteria</taxon>
        <taxon>Halobacteriales</taxon>
        <taxon>Haloferacaceae</taxon>
        <taxon>Haloferax</taxon>
    </lineage>
</organism>
<proteinExistence type="predicted"/>
<dbReference type="AlphaFoldDB" id="A0A1H7SMX2"/>
<evidence type="ECO:0000313" key="2">
    <source>
        <dbReference type="Proteomes" id="UP000183894"/>
    </source>
</evidence>
<sequence>MSDDGGDGAKQLQDVLDEVDFDELADLLAEGLHRTIEMRNDSEPNPVGPANETEYVLHQDRLPSDRYHELARTVTEAVLTVSPRTVAEVEVGGIADFLRNRDEAAVETLLENGASLVESPTNDGTIEGRCTANPGVAEAVLTFYMPGFWQAWFLDADGKAIAARYDDRVQHYWLPEPAYAELGERLDSDLFSAVVPRDT</sequence>
<protein>
    <submittedName>
        <fullName evidence="1">Uncharacterized protein</fullName>
    </submittedName>
</protein>
<accession>A0A1H7SMX2</accession>
<dbReference type="RefSeq" id="WP_074795463.1">
    <property type="nucleotide sequence ID" value="NZ_FOAD01000007.1"/>
</dbReference>
<reference evidence="1 2" key="1">
    <citation type="submission" date="2016-10" db="EMBL/GenBank/DDBJ databases">
        <authorList>
            <person name="de Groot N.N."/>
        </authorList>
    </citation>
    <scope>NUCLEOTIDE SEQUENCE [LARGE SCALE GENOMIC DNA]</scope>
    <source>
        <strain evidence="1 2">CDM_5</strain>
    </source>
</reference>
<dbReference type="Proteomes" id="UP000183894">
    <property type="component" value="Unassembled WGS sequence"/>
</dbReference>
<dbReference type="OrthoDB" id="300716at2157"/>
<name>A0A1H7SMX2_HALLR</name>
<dbReference type="EMBL" id="FOAD01000007">
    <property type="protein sequence ID" value="SEL73719.1"/>
    <property type="molecule type" value="Genomic_DNA"/>
</dbReference>
<gene>
    <name evidence="1" type="ORF">SAMN04488691_107141</name>
</gene>